<dbReference type="InterPro" id="IPR013740">
    <property type="entry name" value="Redoxin"/>
</dbReference>
<dbReference type="PANTHER" id="PTHR43110">
    <property type="entry name" value="THIOL PEROXIDASE"/>
    <property type="match status" value="1"/>
</dbReference>
<dbReference type="NCBIfam" id="NF001808">
    <property type="entry name" value="PRK00522.1"/>
    <property type="match status" value="1"/>
</dbReference>
<dbReference type="AlphaFoldDB" id="A0A1Q8SRA6"/>
<evidence type="ECO:0000313" key="9">
    <source>
        <dbReference type="Proteomes" id="UP000186878"/>
    </source>
</evidence>
<feature type="active site" description="Cysteine sulfenic acid (-SOH) intermediate" evidence="6">
    <location>
        <position position="60"/>
    </location>
</feature>
<dbReference type="CDD" id="cd03014">
    <property type="entry name" value="PRX_Atyp2cys"/>
    <property type="match status" value="1"/>
</dbReference>
<keyword evidence="2 6" id="KW-0049">Antioxidant</keyword>
<evidence type="ECO:0000256" key="4">
    <source>
        <dbReference type="ARBA" id="ARBA00023157"/>
    </source>
</evidence>
<keyword evidence="3 6" id="KW-0560">Oxidoreductase</keyword>
<sequence>MQSVTRGGVPVEVGGEFPTAGNTAPAFTLTDSELKELSLSDFSGRRKVLNIIPSVDTRTCAMSTRKFNEYASGLDNTAVLIVSADLPFAQSRFCGAEGLDRVVTLSCFRHPEFRESYGVALQSGVMAGLCARAVIVIDEQDRIVHAELVSEIKNEPDYEAAIEALKS</sequence>
<dbReference type="GO" id="GO:0008379">
    <property type="term" value="F:thioredoxin peroxidase activity"/>
    <property type="evidence" value="ECO:0007669"/>
    <property type="project" value="UniProtKB-UniRule"/>
</dbReference>
<dbReference type="InterPro" id="IPR050455">
    <property type="entry name" value="Tpx_Peroxidase_subfamily"/>
</dbReference>
<dbReference type="EMBL" id="MSDO01000017">
    <property type="protein sequence ID" value="OLO03922.1"/>
    <property type="molecule type" value="Genomic_DNA"/>
</dbReference>
<gene>
    <name evidence="6" type="primary">tpx</name>
    <name evidence="8" type="ORF">BTW07_11590</name>
</gene>
<proteinExistence type="inferred from homology"/>
<dbReference type="RefSeq" id="WP_075570330.1">
    <property type="nucleotide sequence ID" value="NZ_MSDO01000017.1"/>
</dbReference>
<dbReference type="Proteomes" id="UP000186878">
    <property type="component" value="Unassembled WGS sequence"/>
</dbReference>
<dbReference type="STRING" id="404433.BTW07_11590"/>
<comment type="caution">
    <text evidence="8">The sequence shown here is derived from an EMBL/GenBank/DDBJ whole genome shotgun (WGS) entry which is preliminary data.</text>
</comment>
<protein>
    <recommendedName>
        <fullName evidence="6">Thiol peroxidase</fullName>
        <shortName evidence="6">Tpx</shortName>
        <ecNumber evidence="6">1.11.1.24</ecNumber>
    </recommendedName>
    <alternativeName>
        <fullName evidence="6">Peroxiredoxin tpx</fullName>
        <shortName evidence="6">Prx</shortName>
    </alternativeName>
    <alternativeName>
        <fullName evidence="6">Thioredoxin peroxidase</fullName>
    </alternativeName>
    <alternativeName>
        <fullName evidence="6">Thioredoxin-dependent peroxiredoxin</fullName>
    </alternativeName>
</protein>
<organism evidence="8 9">
    <name type="scientific">Salinicola socius</name>
    <dbReference type="NCBI Taxonomy" id="404433"/>
    <lineage>
        <taxon>Bacteria</taxon>
        <taxon>Pseudomonadati</taxon>
        <taxon>Pseudomonadota</taxon>
        <taxon>Gammaproteobacteria</taxon>
        <taxon>Oceanospirillales</taxon>
        <taxon>Halomonadaceae</taxon>
        <taxon>Salinicola</taxon>
    </lineage>
</organism>
<reference evidence="8 9" key="1">
    <citation type="submission" date="2016-12" db="EMBL/GenBank/DDBJ databases">
        <title>Draft genome sequences of strains Salinicola socius SMB35, Salinicola sp. MH3R3-1 and Chromohalobacter sp. SMB17 from the Verkhnekamsk potash mining region of Russia.</title>
        <authorList>
            <person name="Mavrodi D.V."/>
            <person name="Olsson B.E."/>
            <person name="Korsakova E.S."/>
            <person name="Pyankova A."/>
            <person name="Mavrodi O.V."/>
            <person name="Plotnikova E.G."/>
        </authorList>
    </citation>
    <scope>NUCLEOTIDE SEQUENCE [LARGE SCALE GENOMIC DNA]</scope>
    <source>
        <strain evidence="8 9">SMB35</strain>
    </source>
</reference>
<dbReference type="InterPro" id="IPR018219">
    <property type="entry name" value="Tpx_CS"/>
</dbReference>
<dbReference type="PROSITE" id="PS01265">
    <property type="entry name" value="TPX"/>
    <property type="match status" value="1"/>
</dbReference>
<evidence type="ECO:0000259" key="7">
    <source>
        <dbReference type="PROSITE" id="PS51352"/>
    </source>
</evidence>
<feature type="disulfide bond" description="Redox-active" evidence="6">
    <location>
        <begin position="60"/>
        <end position="94"/>
    </location>
</feature>
<feature type="domain" description="Thioredoxin" evidence="7">
    <location>
        <begin position="18"/>
        <end position="167"/>
    </location>
</feature>
<dbReference type="OrthoDB" id="9781543at2"/>
<dbReference type="PANTHER" id="PTHR43110:SF1">
    <property type="entry name" value="THIOL PEROXIDASE"/>
    <property type="match status" value="1"/>
</dbReference>
<evidence type="ECO:0000313" key="8">
    <source>
        <dbReference type="EMBL" id="OLO03922.1"/>
    </source>
</evidence>
<dbReference type="Gene3D" id="3.40.30.10">
    <property type="entry name" value="Glutaredoxin"/>
    <property type="match status" value="1"/>
</dbReference>
<name>A0A1Q8SRA6_9GAMM</name>
<dbReference type="InterPro" id="IPR002065">
    <property type="entry name" value="TPX"/>
</dbReference>
<dbReference type="Pfam" id="PF08534">
    <property type="entry name" value="Redoxin"/>
    <property type="match status" value="1"/>
</dbReference>
<evidence type="ECO:0000256" key="2">
    <source>
        <dbReference type="ARBA" id="ARBA00022862"/>
    </source>
</evidence>
<evidence type="ECO:0000256" key="5">
    <source>
        <dbReference type="ARBA" id="ARBA00023284"/>
    </source>
</evidence>
<dbReference type="InterPro" id="IPR013766">
    <property type="entry name" value="Thioredoxin_domain"/>
</dbReference>
<dbReference type="EC" id="1.11.1.24" evidence="6"/>
<keyword evidence="4 6" id="KW-1015">Disulfide bond</keyword>
<comment type="function">
    <text evidence="6">Thiol-specific peroxidase that catalyzes the reduction of hydrogen peroxide and organic hydroperoxides to water and alcohols, respectively. Plays a role in cell protection against oxidative stress by detoxifying peroxides.</text>
</comment>
<evidence type="ECO:0000256" key="1">
    <source>
        <dbReference type="ARBA" id="ARBA00022559"/>
    </source>
</evidence>
<comment type="similarity">
    <text evidence="6">Belongs to the peroxiredoxin family. Tpx subfamily.</text>
</comment>
<comment type="subunit">
    <text evidence="6">Homodimer.</text>
</comment>
<dbReference type="HAMAP" id="MF_00269">
    <property type="entry name" value="Tpx"/>
    <property type="match status" value="1"/>
</dbReference>
<keyword evidence="5 6" id="KW-0676">Redox-active center</keyword>
<keyword evidence="1 6" id="KW-0575">Peroxidase</keyword>
<accession>A0A1Q8SRA6</accession>
<dbReference type="InterPro" id="IPR036249">
    <property type="entry name" value="Thioredoxin-like_sf"/>
</dbReference>
<evidence type="ECO:0000256" key="3">
    <source>
        <dbReference type="ARBA" id="ARBA00023002"/>
    </source>
</evidence>
<keyword evidence="9" id="KW-1185">Reference proteome</keyword>
<dbReference type="PROSITE" id="PS51352">
    <property type="entry name" value="THIOREDOXIN_2"/>
    <property type="match status" value="1"/>
</dbReference>
<comment type="catalytic activity">
    <reaction evidence="6">
        <text>a hydroperoxide + [thioredoxin]-dithiol = an alcohol + [thioredoxin]-disulfide + H2O</text>
        <dbReference type="Rhea" id="RHEA:62620"/>
        <dbReference type="Rhea" id="RHEA-COMP:10698"/>
        <dbReference type="Rhea" id="RHEA-COMP:10700"/>
        <dbReference type="ChEBI" id="CHEBI:15377"/>
        <dbReference type="ChEBI" id="CHEBI:29950"/>
        <dbReference type="ChEBI" id="CHEBI:30879"/>
        <dbReference type="ChEBI" id="CHEBI:35924"/>
        <dbReference type="ChEBI" id="CHEBI:50058"/>
        <dbReference type="EC" id="1.11.1.24"/>
    </reaction>
</comment>
<dbReference type="SUPFAM" id="SSF52833">
    <property type="entry name" value="Thioredoxin-like"/>
    <property type="match status" value="1"/>
</dbReference>
<evidence type="ECO:0000256" key="6">
    <source>
        <dbReference type="HAMAP-Rule" id="MF_00269"/>
    </source>
</evidence>
<comment type="miscellaneous">
    <text evidence="6">The active site is a conserved redox-active cysteine residue, the peroxidatic cysteine (C(P)), which makes the nucleophilic attack on the peroxide substrate. The peroxide oxidizes the C(P)-SH to cysteine sulfenic acid (C(P)-SOH), which then reacts with another cysteine residue, the resolving cysteine (C(R)), to form a disulfide bridge. The disulfide is subsequently reduced by an appropriate electron donor to complete the catalytic cycle. In this atypical 2-Cys peroxiredoxin, C(R) is present in the same subunit to form an intramolecular disulfide. The disulfide is subsequently reduced by thioredoxin.</text>
</comment>